<keyword evidence="2" id="KW-0677">Repeat</keyword>
<dbReference type="InterPro" id="IPR015943">
    <property type="entry name" value="WD40/YVTN_repeat-like_dom_sf"/>
</dbReference>
<feature type="region of interest" description="Disordered" evidence="4">
    <location>
        <begin position="427"/>
        <end position="460"/>
    </location>
</feature>
<name>A0A329SRR2_9STRA</name>
<feature type="repeat" description="WD" evidence="3">
    <location>
        <begin position="649"/>
        <end position="696"/>
    </location>
</feature>
<evidence type="ECO:0000313" key="6">
    <source>
        <dbReference type="EMBL" id="RAW38428.1"/>
    </source>
</evidence>
<proteinExistence type="predicted"/>
<protein>
    <recommendedName>
        <fullName evidence="8">G-protein beta WD-40 repeat</fullName>
    </recommendedName>
</protein>
<dbReference type="EMBL" id="MJFZ01000089">
    <property type="protein sequence ID" value="RAW38428.1"/>
    <property type="molecule type" value="Genomic_DNA"/>
</dbReference>
<feature type="repeat" description="WD" evidence="3">
    <location>
        <begin position="697"/>
        <end position="733"/>
    </location>
</feature>
<dbReference type="InterPro" id="IPR006594">
    <property type="entry name" value="LisH"/>
</dbReference>
<dbReference type="Proteomes" id="UP000251314">
    <property type="component" value="Unassembled WGS sequence"/>
</dbReference>
<dbReference type="InterPro" id="IPR019775">
    <property type="entry name" value="WD40_repeat_CS"/>
</dbReference>
<dbReference type="VEuPathDB" id="FungiDB:PC110_g5356"/>
<dbReference type="PROSITE" id="PS50294">
    <property type="entry name" value="WD_REPEATS_REGION"/>
    <property type="match status" value="1"/>
</dbReference>
<dbReference type="SMART" id="SM00320">
    <property type="entry name" value="WD40"/>
    <property type="match status" value="7"/>
</dbReference>
<accession>A0A329SRR2</accession>
<organism evidence="6 7">
    <name type="scientific">Phytophthora cactorum</name>
    <dbReference type="NCBI Taxonomy" id="29920"/>
    <lineage>
        <taxon>Eukaryota</taxon>
        <taxon>Sar</taxon>
        <taxon>Stramenopiles</taxon>
        <taxon>Oomycota</taxon>
        <taxon>Peronosporomycetes</taxon>
        <taxon>Peronosporales</taxon>
        <taxon>Peronosporaceae</taxon>
        <taxon>Phytophthora</taxon>
    </lineage>
</organism>
<dbReference type="SMART" id="SM00667">
    <property type="entry name" value="LisH"/>
    <property type="match status" value="1"/>
</dbReference>
<reference evidence="6 7" key="1">
    <citation type="submission" date="2018-01" db="EMBL/GenBank/DDBJ databases">
        <title>Draft genome of the strawberry crown rot pathogen Phytophthora cactorum.</title>
        <authorList>
            <person name="Armitage A.D."/>
            <person name="Lysoe E."/>
            <person name="Nellist C.F."/>
            <person name="Harrison R.J."/>
            <person name="Brurberg M.B."/>
        </authorList>
    </citation>
    <scope>NUCLEOTIDE SEQUENCE [LARGE SCALE GENOMIC DNA]</scope>
    <source>
        <strain evidence="6 7">10300</strain>
    </source>
</reference>
<evidence type="ECO:0000313" key="7">
    <source>
        <dbReference type="Proteomes" id="UP000251314"/>
    </source>
</evidence>
<evidence type="ECO:0000256" key="2">
    <source>
        <dbReference type="ARBA" id="ARBA00022737"/>
    </source>
</evidence>
<dbReference type="AlphaFoldDB" id="A0A329SRR2"/>
<evidence type="ECO:0008006" key="8">
    <source>
        <dbReference type="Google" id="ProtNLM"/>
    </source>
</evidence>
<sequence length="820" mass="91116">MQAPPRMLLMPHQNDVLYLIAQYLQATGLYASSLALQQESGLDVTWLRGSSHEVALLRRWIFAGDVTRARALLQPLTTLNDVSEELKAALLALDELEVSIKTQLRGATQSRLAQAKLKCFEKLVPLFRAPVDGDESDVFKYVTMPKLQLMGLVRDALQFHRQVGDGTARSCISLPCIGEEVVEQDESEILLLDEPHGEVSIEELAVAPEVLSVAHSMERAMWQKRQRNPMALSTNLGRFQWLEDSEEEVDGRETADAAVSCEVYVKEMIDAAVSCGLDIKETADAGVNCTPEEKETVDVAVSCGPNEWSDVATQTGNLQQLDEKNEEPALKEIGFDIAEETPSESNNLIPVDETQVGGSERNNLDAIETQNSFHEQQEDRHDQNQQVVVSTSVISSKGRKNLRSAVMDSYSGNGQPEQKQTFIEDVIPPDQDNSVKPQQDLDDEPHFEAELPTPKRPPQRYDELKLDHAVCAGVIAEVKEPQAVRALDVHPTGDQLAVGTNARALRIFNLSTPLQQRQQQLSWSSPLNLILPLLPVTLERHKHHDSGIYCVCYNHHLLDSGATSMVASGAADGSVKVLIPRDKDPLQRQQVDEFWIQRGDINGSMGKTRALEFSSPHLLWTTSTNDRRLRCWDIQRAHRSSSSGPFQTLDGHVGEIQTIAMPHPSTSAFSDTLLLSAALDKTVRLWDTRSRRCERLVTSGEHAAFSLHFHPRDDKLVVSGHQDGSVSLWDLRSTGREALQIVVPHQDECRSVRWSPGGQWLLSGAFDGTICIMQVSSSTLQPVASYHKHYGKVLQAQWHPTEPAFVSSGADKRVKLWAFA</sequence>
<feature type="region of interest" description="Disordered" evidence="4">
    <location>
        <begin position="339"/>
        <end position="358"/>
    </location>
</feature>
<evidence type="ECO:0000256" key="3">
    <source>
        <dbReference type="PROSITE-ProRule" id="PRU00221"/>
    </source>
</evidence>
<dbReference type="SUPFAM" id="SSF50978">
    <property type="entry name" value="WD40 repeat-like"/>
    <property type="match status" value="1"/>
</dbReference>
<comment type="caution">
    <text evidence="6">The sequence shown here is derived from an EMBL/GenBank/DDBJ whole genome shotgun (WGS) entry which is preliminary data.</text>
</comment>
<dbReference type="Pfam" id="PF00400">
    <property type="entry name" value="WD40"/>
    <property type="match status" value="5"/>
</dbReference>
<dbReference type="InterPro" id="IPR020472">
    <property type="entry name" value="WD40_PAC1"/>
</dbReference>
<evidence type="ECO:0000256" key="1">
    <source>
        <dbReference type="ARBA" id="ARBA00022574"/>
    </source>
</evidence>
<dbReference type="InterPro" id="IPR040067">
    <property type="entry name" value="WDR47"/>
</dbReference>
<gene>
    <name evidence="5" type="ORF">JG687_00011860</name>
    <name evidence="6" type="ORF">PC110_g5356</name>
</gene>
<dbReference type="STRING" id="29920.A0A329SRR2"/>
<dbReference type="PANTHER" id="PTHR19863:SF5">
    <property type="entry name" value="WD REPEAT-CONTAINING PROTEIN 47"/>
    <property type="match status" value="1"/>
</dbReference>
<dbReference type="OrthoDB" id="187712at2759"/>
<evidence type="ECO:0000256" key="4">
    <source>
        <dbReference type="SAM" id="MobiDB-lite"/>
    </source>
</evidence>
<dbReference type="PROSITE" id="PS50896">
    <property type="entry name" value="LISH"/>
    <property type="match status" value="1"/>
</dbReference>
<dbReference type="PANTHER" id="PTHR19863">
    <property type="entry name" value="NEMITIN (NEURONAL ENRICHED MAP INTERACTING PROTEIN) HOMOLOG"/>
    <property type="match status" value="1"/>
</dbReference>
<keyword evidence="1 3" id="KW-0853">WD repeat</keyword>
<dbReference type="InterPro" id="IPR036322">
    <property type="entry name" value="WD40_repeat_dom_sf"/>
</dbReference>
<dbReference type="CDD" id="cd00200">
    <property type="entry name" value="WD40"/>
    <property type="match status" value="1"/>
</dbReference>
<evidence type="ECO:0000313" key="5">
    <source>
        <dbReference type="EMBL" id="KAG6954332.1"/>
    </source>
</evidence>
<dbReference type="Proteomes" id="UP000688947">
    <property type="component" value="Unassembled WGS sequence"/>
</dbReference>
<dbReference type="EMBL" id="JAENGZ010000752">
    <property type="protein sequence ID" value="KAG6954332.1"/>
    <property type="molecule type" value="Genomic_DNA"/>
</dbReference>
<feature type="region of interest" description="Disordered" evidence="4">
    <location>
        <begin position="372"/>
        <end position="395"/>
    </location>
</feature>
<dbReference type="PRINTS" id="PR00320">
    <property type="entry name" value="GPROTEINBRPT"/>
</dbReference>
<dbReference type="InterPro" id="IPR001680">
    <property type="entry name" value="WD40_rpt"/>
</dbReference>
<dbReference type="PROSITE" id="PS50082">
    <property type="entry name" value="WD_REPEATS_2"/>
    <property type="match status" value="3"/>
</dbReference>
<dbReference type="Gene3D" id="2.130.10.10">
    <property type="entry name" value="YVTN repeat-like/Quinoprotein amine dehydrogenase"/>
    <property type="match status" value="2"/>
</dbReference>
<dbReference type="PROSITE" id="PS00678">
    <property type="entry name" value="WD_REPEATS_1"/>
    <property type="match status" value="2"/>
</dbReference>
<feature type="repeat" description="WD" evidence="3">
    <location>
        <begin position="786"/>
        <end position="820"/>
    </location>
</feature>
<keyword evidence="7" id="KW-1185">Reference proteome</keyword>
<reference evidence="5" key="2">
    <citation type="submission" date="2021-01" db="EMBL/GenBank/DDBJ databases">
        <title>Phytophthora aleatoria, a newly-described species from Pinus radiata is distinct from Phytophthora cactorum isolates based on comparative genomics.</title>
        <authorList>
            <person name="Mcdougal R."/>
            <person name="Panda P."/>
            <person name="Williams N."/>
            <person name="Studholme D.J."/>
        </authorList>
    </citation>
    <scope>NUCLEOTIDE SEQUENCE</scope>
    <source>
        <strain evidence="5">NZFS 3830</strain>
    </source>
</reference>